<dbReference type="PRINTS" id="PR00176">
    <property type="entry name" value="NANEUSMPORT"/>
</dbReference>
<feature type="transmembrane region" description="Helical" evidence="10">
    <location>
        <begin position="404"/>
        <end position="429"/>
    </location>
</feature>
<accession>A0A3Q3B3Z8</accession>
<keyword evidence="5 10" id="KW-0472">Membrane</keyword>
<reference evidence="11" key="2">
    <citation type="submission" date="2025-09" db="UniProtKB">
        <authorList>
            <consortium name="Ensembl"/>
        </authorList>
    </citation>
    <scope>IDENTIFICATION</scope>
</reference>
<feature type="transmembrane region" description="Helical" evidence="10">
    <location>
        <begin position="159"/>
        <end position="180"/>
    </location>
</feature>
<evidence type="ECO:0000256" key="4">
    <source>
        <dbReference type="ARBA" id="ARBA00022989"/>
    </source>
</evidence>
<protein>
    <recommendedName>
        <fullName evidence="8">Transporter</fullName>
    </recommendedName>
</protein>
<feature type="binding site" evidence="6">
    <location>
        <position position="137"/>
    </location>
    <ligand>
        <name>Na(+)</name>
        <dbReference type="ChEBI" id="CHEBI:29101"/>
        <label>1</label>
    </ligand>
</feature>
<dbReference type="GO" id="GO:0051378">
    <property type="term" value="F:serotonin binding"/>
    <property type="evidence" value="ECO:0007669"/>
    <property type="project" value="TreeGrafter"/>
</dbReference>
<feature type="binding site" evidence="6">
    <location>
        <position position="476"/>
    </location>
    <ligand>
        <name>Na(+)</name>
        <dbReference type="ChEBI" id="CHEBI:29101"/>
        <label>1</label>
    </ligand>
</feature>
<feature type="transmembrane region" description="Helical" evidence="10">
    <location>
        <begin position="201"/>
        <end position="229"/>
    </location>
</feature>
<comment type="subcellular location">
    <subcellularLocation>
        <location evidence="1">Membrane</location>
        <topology evidence="1">Multi-pass membrane protein</topology>
    </subcellularLocation>
</comment>
<dbReference type="GO" id="GO:0015297">
    <property type="term" value="F:antiporter activity"/>
    <property type="evidence" value="ECO:0007669"/>
    <property type="project" value="UniProtKB-KW"/>
</dbReference>
<dbReference type="InterPro" id="IPR037272">
    <property type="entry name" value="SNS_sf"/>
</dbReference>
<feature type="binding site" evidence="6">
    <location>
        <position position="135"/>
    </location>
    <ligand>
        <name>Na(+)</name>
        <dbReference type="ChEBI" id="CHEBI:29101"/>
        <label>1</label>
    </ligand>
</feature>
<keyword evidence="7" id="KW-1015">Disulfide bond</keyword>
<keyword evidence="6" id="KW-0479">Metal-binding</keyword>
<dbReference type="STRING" id="37003.ENSKMAP00000024183"/>
<feature type="transmembrane region" description="Helical" evidence="10">
    <location>
        <begin position="618"/>
        <end position="640"/>
    </location>
</feature>
<feature type="transmembrane region" description="Helical" evidence="10">
    <location>
        <begin position="537"/>
        <end position="558"/>
    </location>
</feature>
<keyword evidence="6" id="KW-0915">Sodium</keyword>
<evidence type="ECO:0000256" key="1">
    <source>
        <dbReference type="ARBA" id="ARBA00004141"/>
    </source>
</evidence>
<feature type="binding site" evidence="6">
    <location>
        <position position="480"/>
    </location>
    <ligand>
        <name>Na(+)</name>
        <dbReference type="ChEBI" id="CHEBI:29101"/>
        <label>1</label>
    </ligand>
</feature>
<dbReference type="GO" id="GO:0006865">
    <property type="term" value="P:amino acid transport"/>
    <property type="evidence" value="ECO:0007669"/>
    <property type="project" value="TreeGrafter"/>
</dbReference>
<dbReference type="PANTHER" id="PTHR11616">
    <property type="entry name" value="SODIUM/CHLORIDE DEPENDENT TRANSPORTER"/>
    <property type="match status" value="1"/>
</dbReference>
<feature type="compositionally biased region" description="Low complexity" evidence="9">
    <location>
        <begin position="82"/>
        <end position="92"/>
    </location>
</feature>
<dbReference type="GO" id="GO:0005886">
    <property type="term" value="C:plasma membrane"/>
    <property type="evidence" value="ECO:0007669"/>
    <property type="project" value="TreeGrafter"/>
</dbReference>
<feature type="transmembrane region" description="Helical" evidence="10">
    <location>
        <begin position="322"/>
        <end position="348"/>
    </location>
</feature>
<dbReference type="Pfam" id="PF00209">
    <property type="entry name" value="SNF"/>
    <property type="match status" value="1"/>
</dbReference>
<keyword evidence="8" id="KW-0050">Antiport</keyword>
<feature type="binding site" evidence="6">
    <location>
        <position position="410"/>
    </location>
    <ligand>
        <name>Na(+)</name>
        <dbReference type="ChEBI" id="CHEBI:29101"/>
        <label>1</label>
    </ligand>
</feature>
<feature type="binding site" evidence="6">
    <location>
        <position position="378"/>
    </location>
    <ligand>
        <name>Na(+)</name>
        <dbReference type="ChEBI" id="CHEBI:29101"/>
        <label>1</label>
    </ligand>
</feature>
<evidence type="ECO:0000256" key="10">
    <source>
        <dbReference type="SAM" id="Phobius"/>
    </source>
</evidence>
<keyword evidence="3 8" id="KW-0812">Transmembrane</keyword>
<feature type="transmembrane region" description="Helical" evidence="10">
    <location>
        <begin position="652"/>
        <end position="675"/>
    </location>
</feature>
<feature type="compositionally biased region" description="Polar residues" evidence="9">
    <location>
        <begin position="58"/>
        <end position="78"/>
    </location>
</feature>
<dbReference type="SUPFAM" id="SSF161070">
    <property type="entry name" value="SNF-like"/>
    <property type="match status" value="1"/>
</dbReference>
<evidence type="ECO:0000313" key="12">
    <source>
        <dbReference type="Proteomes" id="UP000264800"/>
    </source>
</evidence>
<dbReference type="GO" id="GO:0005335">
    <property type="term" value="F:serotonin:sodium:chloride symporter activity"/>
    <property type="evidence" value="ECO:0007669"/>
    <property type="project" value="Ensembl"/>
</dbReference>
<evidence type="ECO:0000256" key="3">
    <source>
        <dbReference type="ARBA" id="ARBA00022692"/>
    </source>
</evidence>
<sequence length="722" mass="80653">METKDMMMTSMLTMDKGENGGERDKGREEVKGEEQEEAQRENGRLVLADGVADRGPKNVTSGSSQQVSNGFTTSTPQSPREGPGTAAGAASGPLGGTGSTVPLGGLRTLVVQQTSLERPRETWSKKMDFLLSVIGYAVDLGNVWRFPYICYQNGGGAFLLPYLLMAVFGGVPLFYMELALGQFHRSGCISIWKHICPIFKGIGFAICIIALYIAFYYNTIMAWALYYLLSSFRPTLPWTTCSNSWNTANCHRYMSSDHNVSWSNSSTSPAEEFYTRQVLQVHLSPGLHQLGSVSWQLALCLLFIFTIVYFSIWKGVKTSGKVVWVTATFPYLVLLILLIRGATLPGAWRGVEFYLKPDWEKLLSTTVWIDAAAQIFFSLGPGFGVLLAFASYNPFHNNCYKDALVTSSVNCLTSFLSGFVIFTVLGYMAEMRHQSVDAVAKDAGPSLLFIIYAEAIANMPAATFFAIIFFLMIIMLGLDSTFAGLEGVITAMLDEFPHILAKRREWFVFGLVCVCYLGALSTLTYGGAFVVKLFEEYATGPAVITVVLLEVIAVSWFYGTNRFCNDIQVMLGFYPGCFWRVCWVAICPCFLLFIIISFLAFPPEVRLFNYHYPPWTTALGYCIGVSSFICVPAYMVYHLLNAKGTFKQVQIYLFFSFLFLSFPFLSFPFLSFPFLSFPFLSFPFLSFPFLSFPFLSFPFLSFPFLSFPFLSFPLPPRCPNPC</sequence>
<feature type="transmembrane region" description="Helical" evidence="10">
    <location>
        <begin position="578"/>
        <end position="598"/>
    </location>
</feature>
<feature type="transmembrane region" description="Helical" evidence="10">
    <location>
        <begin position="449"/>
        <end position="476"/>
    </location>
</feature>
<dbReference type="GO" id="GO:0098793">
    <property type="term" value="C:presynapse"/>
    <property type="evidence" value="ECO:0007669"/>
    <property type="project" value="GOC"/>
</dbReference>
<feature type="region of interest" description="Disordered" evidence="9">
    <location>
        <begin position="1"/>
        <end position="101"/>
    </location>
</feature>
<evidence type="ECO:0000256" key="5">
    <source>
        <dbReference type="ARBA" id="ARBA00023136"/>
    </source>
</evidence>
<comment type="similarity">
    <text evidence="8">Belongs to the sodium:neurotransmitter symporter (SNF) (TC 2.A.22) family.</text>
</comment>
<evidence type="ECO:0000313" key="11">
    <source>
        <dbReference type="Ensembl" id="ENSKMAP00000024183.1"/>
    </source>
</evidence>
<proteinExistence type="inferred from homology"/>
<evidence type="ECO:0000256" key="2">
    <source>
        <dbReference type="ARBA" id="ARBA00022448"/>
    </source>
</evidence>
<feature type="binding site" evidence="6">
    <location>
        <position position="479"/>
    </location>
    <ligand>
        <name>Na(+)</name>
        <dbReference type="ChEBI" id="CHEBI:29101"/>
        <label>1</label>
    </ligand>
</feature>
<evidence type="ECO:0000256" key="8">
    <source>
        <dbReference type="RuleBase" id="RU003732"/>
    </source>
</evidence>
<dbReference type="PROSITE" id="PS00610">
    <property type="entry name" value="NA_NEUROTRAN_SYMP_1"/>
    <property type="match status" value="1"/>
</dbReference>
<feature type="transmembrane region" description="Helical" evidence="10">
    <location>
        <begin position="368"/>
        <end position="392"/>
    </location>
</feature>
<feature type="transmembrane region" description="Helical" evidence="10">
    <location>
        <begin position="129"/>
        <end position="147"/>
    </location>
</feature>
<organism evidence="11 12">
    <name type="scientific">Kryptolebias marmoratus</name>
    <name type="common">Mangrove killifish</name>
    <name type="synonym">Rivulus marmoratus</name>
    <dbReference type="NCBI Taxonomy" id="37003"/>
    <lineage>
        <taxon>Eukaryota</taxon>
        <taxon>Metazoa</taxon>
        <taxon>Chordata</taxon>
        <taxon>Craniata</taxon>
        <taxon>Vertebrata</taxon>
        <taxon>Euteleostomi</taxon>
        <taxon>Actinopterygii</taxon>
        <taxon>Neopterygii</taxon>
        <taxon>Teleostei</taxon>
        <taxon>Neoteleostei</taxon>
        <taxon>Acanthomorphata</taxon>
        <taxon>Ovalentaria</taxon>
        <taxon>Atherinomorphae</taxon>
        <taxon>Cyprinodontiformes</taxon>
        <taxon>Rivulidae</taxon>
        <taxon>Kryptolebias</taxon>
    </lineage>
</organism>
<evidence type="ECO:0000256" key="9">
    <source>
        <dbReference type="SAM" id="MobiDB-lite"/>
    </source>
</evidence>
<dbReference type="Ensembl" id="ENSKMAT00000024488.1">
    <property type="protein sequence ID" value="ENSKMAP00000024183.1"/>
    <property type="gene ID" value="ENSKMAG00000017896.1"/>
</dbReference>
<dbReference type="AlphaFoldDB" id="A0A3Q3B3Z8"/>
<dbReference type="PANTHER" id="PTHR11616:SF105">
    <property type="entry name" value="SODIUM-DEPENDENT SEROTONIN TRANSPORTER"/>
    <property type="match status" value="1"/>
</dbReference>
<dbReference type="GO" id="GO:0046872">
    <property type="term" value="F:metal ion binding"/>
    <property type="evidence" value="ECO:0007669"/>
    <property type="project" value="UniProtKB-KW"/>
</dbReference>
<keyword evidence="2 8" id="KW-0813">Transport</keyword>
<feature type="transmembrane region" description="Helical" evidence="10">
    <location>
        <begin position="506"/>
        <end position="531"/>
    </location>
</feature>
<name>A0A3Q3B3Z8_KRYMA</name>
<feature type="disulfide bond" evidence="7">
    <location>
        <begin position="241"/>
        <end position="250"/>
    </location>
</feature>
<keyword evidence="12" id="KW-1185">Reference proteome</keyword>
<dbReference type="GeneTree" id="ENSGT00940000157855"/>
<dbReference type="InterPro" id="IPR000175">
    <property type="entry name" value="Na/ntran_symport"/>
</dbReference>
<reference evidence="11" key="1">
    <citation type="submission" date="2025-08" db="UniProtKB">
        <authorList>
            <consortium name="Ensembl"/>
        </authorList>
    </citation>
    <scope>IDENTIFICATION</scope>
</reference>
<feature type="compositionally biased region" description="Basic and acidic residues" evidence="9">
    <location>
        <begin position="15"/>
        <end position="43"/>
    </location>
</feature>
<feature type="binding site" evidence="6">
    <location>
        <position position="138"/>
    </location>
    <ligand>
        <name>Na(+)</name>
        <dbReference type="ChEBI" id="CHEBI:29101"/>
        <label>1</label>
    </ligand>
</feature>
<dbReference type="NCBIfam" id="NF037979">
    <property type="entry name" value="Na_transp"/>
    <property type="match status" value="1"/>
</dbReference>
<feature type="transmembrane region" description="Helical" evidence="10">
    <location>
        <begin position="687"/>
        <end position="710"/>
    </location>
</feature>
<evidence type="ECO:0000256" key="6">
    <source>
        <dbReference type="PIRSR" id="PIRSR600175-1"/>
    </source>
</evidence>
<feature type="binding site" evidence="6">
    <location>
        <position position="142"/>
    </location>
    <ligand>
        <name>Na(+)</name>
        <dbReference type="ChEBI" id="CHEBI:29101"/>
        <label>1</label>
    </ligand>
</feature>
<dbReference type="Proteomes" id="UP000264800">
    <property type="component" value="Unplaced"/>
</dbReference>
<keyword evidence="4 10" id="KW-1133">Transmembrane helix</keyword>
<evidence type="ECO:0000256" key="7">
    <source>
        <dbReference type="PIRSR" id="PIRSR600175-2"/>
    </source>
</evidence>
<dbReference type="GO" id="GO:0043005">
    <property type="term" value="C:neuron projection"/>
    <property type="evidence" value="ECO:0007669"/>
    <property type="project" value="TreeGrafter"/>
</dbReference>
<feature type="transmembrane region" description="Helical" evidence="10">
    <location>
        <begin position="293"/>
        <end position="310"/>
    </location>
</feature>
<dbReference type="PROSITE" id="PS50267">
    <property type="entry name" value="NA_NEUROTRAN_SYMP_3"/>
    <property type="match status" value="1"/>
</dbReference>